<name>A0ABS9KVM5_9BACT</name>
<feature type="transmembrane region" description="Helical" evidence="1">
    <location>
        <begin position="274"/>
        <end position="301"/>
    </location>
</feature>
<evidence type="ECO:0000313" key="3">
    <source>
        <dbReference type="Proteomes" id="UP001165367"/>
    </source>
</evidence>
<feature type="transmembrane region" description="Helical" evidence="1">
    <location>
        <begin position="321"/>
        <end position="344"/>
    </location>
</feature>
<feature type="transmembrane region" description="Helical" evidence="1">
    <location>
        <begin position="22"/>
        <end position="45"/>
    </location>
</feature>
<evidence type="ECO:0000313" key="2">
    <source>
        <dbReference type="EMBL" id="MCG2616360.1"/>
    </source>
</evidence>
<feature type="transmembrane region" description="Helical" evidence="1">
    <location>
        <begin position="365"/>
        <end position="384"/>
    </location>
</feature>
<keyword evidence="3" id="KW-1185">Reference proteome</keyword>
<keyword evidence="1" id="KW-1133">Transmembrane helix</keyword>
<reference evidence="2" key="1">
    <citation type="submission" date="2022-01" db="EMBL/GenBank/DDBJ databases">
        <authorList>
            <person name="Jo J.-H."/>
            <person name="Im W.-T."/>
        </authorList>
    </citation>
    <scope>NUCLEOTIDE SEQUENCE</scope>
    <source>
        <strain evidence="2">NA20</strain>
    </source>
</reference>
<dbReference type="RefSeq" id="WP_237874898.1">
    <property type="nucleotide sequence ID" value="NZ_JAKLTR010000013.1"/>
</dbReference>
<gene>
    <name evidence="2" type="ORF">LZZ85_18820</name>
</gene>
<proteinExistence type="predicted"/>
<evidence type="ECO:0000256" key="1">
    <source>
        <dbReference type="SAM" id="Phobius"/>
    </source>
</evidence>
<dbReference type="Proteomes" id="UP001165367">
    <property type="component" value="Unassembled WGS sequence"/>
</dbReference>
<organism evidence="2 3">
    <name type="scientific">Terrimonas ginsenosidimutans</name>
    <dbReference type="NCBI Taxonomy" id="2908004"/>
    <lineage>
        <taxon>Bacteria</taxon>
        <taxon>Pseudomonadati</taxon>
        <taxon>Bacteroidota</taxon>
        <taxon>Chitinophagia</taxon>
        <taxon>Chitinophagales</taxon>
        <taxon>Chitinophagaceae</taxon>
        <taxon>Terrimonas</taxon>
    </lineage>
</organism>
<sequence length="399" mass="44636">MAVSFKPIKPLLQTGTNSASRWFSYAGLGIGVLLLLCSIQMFINIQRLLKEGSIRKDGFDYISITKSVTNETMGTPDKNQFSDKDLAELRAQPFITGVSPLLPNDFRVTLGAGSVLAFNTDMFLETLDDDFIDTLPPTFKWQEGETNIPLILSSDFFEIYNVFAPGQGLPQISRETAMGIPVQITCEGNGVSEVFIGKIVAFSDRVNSVLVPKNFLVWSNRKFGKGQEVKASRIFVKTKDANSTELLQFVDSKKYSLNKDKTLLGRNKMVIQGIFSGLGIFGLLVVLLALMLFSFYLQLVIARSKDSLQLLLTLGYSPRWLSTKVSALFIPVYATVVIAAVLVTQLMQWSFHHFVMYDRPELSSVLHWSVLCVAFLLILLSVFTNNRLVRSLLYKLHNN</sequence>
<keyword evidence="1" id="KW-0472">Membrane</keyword>
<dbReference type="EMBL" id="JAKLTR010000013">
    <property type="protein sequence ID" value="MCG2616360.1"/>
    <property type="molecule type" value="Genomic_DNA"/>
</dbReference>
<comment type="caution">
    <text evidence="2">The sequence shown here is derived from an EMBL/GenBank/DDBJ whole genome shotgun (WGS) entry which is preliminary data.</text>
</comment>
<accession>A0ABS9KVM5</accession>
<keyword evidence="1" id="KW-0812">Transmembrane</keyword>
<protein>
    <recommendedName>
        <fullName evidence="4">FtsX-like permease family protein</fullName>
    </recommendedName>
</protein>
<evidence type="ECO:0008006" key="4">
    <source>
        <dbReference type="Google" id="ProtNLM"/>
    </source>
</evidence>